<proteinExistence type="inferred from homology"/>
<organism evidence="5 6">
    <name type="scientific">Candidatus Nanosyncoccus nanoralicus</name>
    <dbReference type="NCBI Taxonomy" id="2171996"/>
    <lineage>
        <taxon>Bacteria</taxon>
        <taxon>Candidatus Saccharimonadota</taxon>
        <taxon>Candidatus Nanosyncoccalia</taxon>
        <taxon>Candidatus Nanosyncoccales</taxon>
        <taxon>Candidatus Nanosyncoccaceae</taxon>
        <taxon>Candidatus Nanosyncoccus</taxon>
    </lineage>
</organism>
<dbReference type="PANTHER" id="PTHR10302:SF0">
    <property type="entry name" value="SINGLE-STRANDED DNA-BINDING PROTEIN, MITOCHONDRIAL"/>
    <property type="match status" value="1"/>
</dbReference>
<dbReference type="SUPFAM" id="SSF50249">
    <property type="entry name" value="Nucleic acid-binding proteins"/>
    <property type="match status" value="1"/>
</dbReference>
<sequence length="147" mass="15697">MARGFSKAIITGNVVRDPELRATSGGTQVCSFSVAVNYNYVQNGEKKEQVSYINCSAWGKAGEIIAQYAKKGTGILVSGRLSQRAFEDKTGAKRSATEIVVEDFNFLGGTSEGASSRSYASTSSDESADIIPDDIPDEPIDLSEVPF</sequence>
<feature type="compositionally biased region" description="Low complexity" evidence="4">
    <location>
        <begin position="112"/>
        <end position="125"/>
    </location>
</feature>
<dbReference type="PANTHER" id="PTHR10302">
    <property type="entry name" value="SINGLE-STRANDED DNA-BINDING PROTEIN"/>
    <property type="match status" value="1"/>
</dbReference>
<evidence type="ECO:0000256" key="2">
    <source>
        <dbReference type="HAMAP-Rule" id="MF_00984"/>
    </source>
</evidence>
<dbReference type="HAMAP" id="MF_00984">
    <property type="entry name" value="SSB"/>
    <property type="match status" value="1"/>
</dbReference>
<keyword evidence="6" id="KW-1185">Reference proteome</keyword>
<evidence type="ECO:0000256" key="3">
    <source>
        <dbReference type="PIRNR" id="PIRNR002070"/>
    </source>
</evidence>
<dbReference type="PIRSF" id="PIRSF002070">
    <property type="entry name" value="SSB"/>
    <property type="match status" value="1"/>
</dbReference>
<dbReference type="CDD" id="cd04496">
    <property type="entry name" value="SSB_OBF"/>
    <property type="match status" value="1"/>
</dbReference>
<gene>
    <name evidence="5" type="primary">ssb</name>
    <name evidence="5" type="ORF">G3KMM_00484</name>
</gene>
<reference evidence="5 6" key="2">
    <citation type="journal article" date="2020" name="Cell Rep.">
        <title>Acquisition and Adaptation of Ultra-small Parasitic Reduced Genome Bacteria to Mammalian Hosts.</title>
        <authorList>
            <person name="McLean J.S."/>
            <person name="Bor B."/>
            <person name="Kerns K.A."/>
            <person name="Liu Q."/>
            <person name="To T.T."/>
            <person name="Solden L."/>
            <person name="Hendrickson E.L."/>
            <person name="Wrighton K."/>
            <person name="Shi W."/>
            <person name="He X."/>
        </authorList>
    </citation>
    <scope>NUCLEOTIDE SEQUENCE [LARGE SCALE GENOMIC DNA]</scope>
    <source>
        <strain evidence="5 6">TM7_KMM_G3_1_HOT_351</strain>
    </source>
</reference>
<accession>A0ABY0FJK7</accession>
<dbReference type="GO" id="GO:0003677">
    <property type="term" value="F:DNA binding"/>
    <property type="evidence" value="ECO:0007669"/>
    <property type="project" value="UniProtKB-KW"/>
</dbReference>
<feature type="compositionally biased region" description="Acidic residues" evidence="4">
    <location>
        <begin position="126"/>
        <end position="141"/>
    </location>
</feature>
<comment type="caution">
    <text evidence="5">The sequence shown here is derived from an EMBL/GenBank/DDBJ whole genome shotgun (WGS) entry which is preliminary data.</text>
</comment>
<dbReference type="InterPro" id="IPR011344">
    <property type="entry name" value="ssDNA-bd"/>
</dbReference>
<dbReference type="Gene3D" id="2.40.50.140">
    <property type="entry name" value="Nucleic acid-binding proteins"/>
    <property type="match status" value="1"/>
</dbReference>
<evidence type="ECO:0000256" key="1">
    <source>
        <dbReference type="ARBA" id="ARBA00023125"/>
    </source>
</evidence>
<comment type="subunit">
    <text evidence="2">Homotetramer.</text>
</comment>
<dbReference type="Proteomes" id="UP001191004">
    <property type="component" value="Unassembled WGS sequence"/>
</dbReference>
<evidence type="ECO:0000313" key="5">
    <source>
        <dbReference type="EMBL" id="RYC73262.1"/>
    </source>
</evidence>
<dbReference type="EMBL" id="PRLL01000020">
    <property type="protein sequence ID" value="RYC73262.1"/>
    <property type="molecule type" value="Genomic_DNA"/>
</dbReference>
<evidence type="ECO:0000256" key="4">
    <source>
        <dbReference type="SAM" id="MobiDB-lite"/>
    </source>
</evidence>
<comment type="caution">
    <text evidence="2">Lacks conserved residue(s) required for the propagation of feature annotation.</text>
</comment>
<dbReference type="PROSITE" id="PS50935">
    <property type="entry name" value="SSB"/>
    <property type="match status" value="1"/>
</dbReference>
<dbReference type="Pfam" id="PF00436">
    <property type="entry name" value="SSB"/>
    <property type="match status" value="1"/>
</dbReference>
<dbReference type="RefSeq" id="WP_129605117.1">
    <property type="nucleotide sequence ID" value="NZ_PRLL01000020.1"/>
</dbReference>
<evidence type="ECO:0000313" key="6">
    <source>
        <dbReference type="Proteomes" id="UP001191004"/>
    </source>
</evidence>
<protein>
    <recommendedName>
        <fullName evidence="2 3">Single-stranded DNA-binding protein</fullName>
        <shortName evidence="2">SSB</shortName>
    </recommendedName>
</protein>
<dbReference type="NCBIfam" id="TIGR00621">
    <property type="entry name" value="ssb"/>
    <property type="match status" value="1"/>
</dbReference>
<dbReference type="InterPro" id="IPR012340">
    <property type="entry name" value="NA-bd_OB-fold"/>
</dbReference>
<name>A0ABY0FJK7_9BACT</name>
<feature type="region of interest" description="Disordered" evidence="4">
    <location>
        <begin position="108"/>
        <end position="147"/>
    </location>
</feature>
<reference evidence="5 6" key="1">
    <citation type="journal article" date="2018" name="bioRxiv">
        <title>Evidence of independent acquisition and adaption of ultra-small bacteria to human hosts across the highly diverse yet reduced genomes of the phylum Saccharibacteria.</title>
        <authorList>
            <person name="McLean J.S."/>
            <person name="Bor B."/>
            <person name="To T.T."/>
            <person name="Liu Q."/>
            <person name="Kearns K.A."/>
            <person name="Solden L.M."/>
            <person name="Wrighton K.C."/>
            <person name="He X."/>
            <person name="Shi W."/>
        </authorList>
    </citation>
    <scope>NUCLEOTIDE SEQUENCE [LARGE SCALE GENOMIC DNA]</scope>
    <source>
        <strain evidence="5 6">TM7_KMM_G3_1_HOT_351</strain>
    </source>
</reference>
<keyword evidence="1 2" id="KW-0238">DNA-binding</keyword>
<dbReference type="InterPro" id="IPR000424">
    <property type="entry name" value="Primosome_PriB/ssb"/>
</dbReference>